<evidence type="ECO:0000313" key="1">
    <source>
        <dbReference type="EMBL" id="QQZ59542.1"/>
    </source>
</evidence>
<keyword evidence="2" id="KW-1185">Reference proteome</keyword>
<reference evidence="1 2" key="1">
    <citation type="submission" date="2021-01" db="EMBL/GenBank/DDBJ databases">
        <title>Whole genome sequence of Paenibacillus sonchi LMG 24727 for comparative genomics.</title>
        <authorList>
            <person name="Lee G."/>
            <person name="Kim M.-J."/>
            <person name="Lim K."/>
            <person name="Shin J.-H."/>
        </authorList>
    </citation>
    <scope>NUCLEOTIDE SEQUENCE [LARGE SCALE GENOMIC DNA]</scope>
    <source>
        <strain evidence="1 2">LMG 24727</strain>
    </source>
</reference>
<sequence length="294" mass="32559">MWSSIFKCIPAIWMLRIARLRLIHSTGCVQNGEKNMNGELHQLLLITALGNGNLMSGADASNSELEHTGFLDVRFLAEGGGQSWNWPEWLAELKNNGCQRLMLNGTASTAAWNSSGFSGNGAPGGVTSLGACGESLWKAEWRMDQYRSRTKWKVTYTEQKIADGQQGSREFLPLADISAHLEEVLREIGALADGIGEQFWTNNFFEPARDILKGKAPAAQPPFQLPAVYKDQARILLNAVYKAWVFGGMGSWNDNPPYSAYLHEREQDYTLLSARLYETLVQCARGAVNSVVLL</sequence>
<dbReference type="Proteomes" id="UP000595841">
    <property type="component" value="Chromosome"/>
</dbReference>
<proteinExistence type="predicted"/>
<name>A0A974PA64_9BACL</name>
<gene>
    <name evidence="1" type="ORF">JI735_23295</name>
</gene>
<evidence type="ECO:0000313" key="2">
    <source>
        <dbReference type="Proteomes" id="UP000595841"/>
    </source>
</evidence>
<protein>
    <submittedName>
        <fullName evidence="1">Uncharacterized protein</fullName>
    </submittedName>
</protein>
<organism evidence="1 2">
    <name type="scientific">Paenibacillus sonchi</name>
    <dbReference type="NCBI Taxonomy" id="373687"/>
    <lineage>
        <taxon>Bacteria</taxon>
        <taxon>Bacillati</taxon>
        <taxon>Bacillota</taxon>
        <taxon>Bacilli</taxon>
        <taxon>Bacillales</taxon>
        <taxon>Paenibacillaceae</taxon>
        <taxon>Paenibacillus</taxon>
        <taxon>Paenibacillus sonchi group</taxon>
    </lineage>
</organism>
<dbReference type="AlphaFoldDB" id="A0A974PA64"/>
<dbReference type="KEGG" id="pson:JI735_23295"/>
<accession>A0A974PA64</accession>
<dbReference type="EMBL" id="CP068595">
    <property type="protein sequence ID" value="QQZ59542.1"/>
    <property type="molecule type" value="Genomic_DNA"/>
</dbReference>